<dbReference type="EMBL" id="JABEQO010000004">
    <property type="protein sequence ID" value="MBB2163810.1"/>
    <property type="molecule type" value="Genomic_DNA"/>
</dbReference>
<evidence type="ECO:0000256" key="6">
    <source>
        <dbReference type="ARBA" id="ARBA00022692"/>
    </source>
</evidence>
<dbReference type="RefSeq" id="WP_182973155.1">
    <property type="nucleotide sequence ID" value="NZ_JABEQN010000005.1"/>
</dbReference>
<comment type="caution">
    <text evidence="12">The sequence shown here is derived from an EMBL/GenBank/DDBJ whole genome shotgun (WGS) entry which is preliminary data.</text>
</comment>
<dbReference type="Proteomes" id="UP000540490">
    <property type="component" value="Unassembled WGS sequence"/>
</dbReference>
<organism evidence="12 15">
    <name type="scientific">Gluconacetobacter dulcium</name>
    <dbReference type="NCBI Taxonomy" id="2729096"/>
    <lineage>
        <taxon>Bacteria</taxon>
        <taxon>Pseudomonadati</taxon>
        <taxon>Pseudomonadota</taxon>
        <taxon>Alphaproteobacteria</taxon>
        <taxon>Acetobacterales</taxon>
        <taxon>Acetobacteraceae</taxon>
        <taxon>Gluconacetobacter</taxon>
    </lineage>
</organism>
<comment type="similarity">
    <text evidence="3">Belongs to the binding-protein-dependent transport system permease family. HisMQ subfamily.</text>
</comment>
<evidence type="ECO:0000256" key="8">
    <source>
        <dbReference type="ARBA" id="ARBA00022989"/>
    </source>
</evidence>
<feature type="domain" description="ABC transmembrane type-1" evidence="11">
    <location>
        <begin position="25"/>
        <end position="212"/>
    </location>
</feature>
<name>A0A7W4IJ31_9PROT</name>
<dbReference type="InterPro" id="IPR010065">
    <property type="entry name" value="AA_ABC_transptr_permease_3TM"/>
</dbReference>
<evidence type="ECO:0000313" key="14">
    <source>
        <dbReference type="Proteomes" id="UP000540490"/>
    </source>
</evidence>
<feature type="transmembrane region" description="Helical" evidence="10">
    <location>
        <begin position="29"/>
        <end position="53"/>
    </location>
</feature>
<dbReference type="InterPro" id="IPR000515">
    <property type="entry name" value="MetI-like"/>
</dbReference>
<dbReference type="PROSITE" id="PS50928">
    <property type="entry name" value="ABC_TM1"/>
    <property type="match status" value="1"/>
</dbReference>
<comment type="function">
    <text evidence="1">Part of the binding-protein-dependent transport system for glutamine; probably responsible for the translocation of the substrate across the membrane.</text>
</comment>
<feature type="transmembrane region" description="Helical" evidence="10">
    <location>
        <begin position="60"/>
        <end position="80"/>
    </location>
</feature>
<dbReference type="CDD" id="cd06261">
    <property type="entry name" value="TM_PBP2"/>
    <property type="match status" value="1"/>
</dbReference>
<keyword evidence="7" id="KW-0029">Amino-acid transport</keyword>
<proteinExistence type="inferred from homology"/>
<evidence type="ECO:0000256" key="7">
    <source>
        <dbReference type="ARBA" id="ARBA00022970"/>
    </source>
</evidence>
<keyword evidence="6 10" id="KW-0812">Transmembrane</keyword>
<comment type="subcellular location">
    <subcellularLocation>
        <location evidence="2">Cell inner membrane</location>
        <topology evidence="2">Multi-pass membrane protein</topology>
    </subcellularLocation>
    <subcellularLocation>
        <location evidence="10">Cell membrane</location>
        <topology evidence="10">Multi-pass membrane protein</topology>
    </subcellularLocation>
</comment>
<keyword evidence="4 10" id="KW-0813">Transport</keyword>
<keyword evidence="8 10" id="KW-1133">Transmembrane helix</keyword>
<keyword evidence="9 10" id="KW-0472">Membrane</keyword>
<sequence length="226" mass="25028">MHLFLTNFFNISSLMPVQYLLWQGLRLTLLLSVVALPLAILCGLSVALLYSFAGKRVRRFMLVLIDLMRAFPVLMMLILIYYSLPFLGITLGGFSAVVAAIVLNNTGYFSEIFRAGLESIPVSQMEAAQALGFHRTKAMFYIILPQVLRRAAAPLASNSLELVKTTSIAGLVAIPELIRSAEIAQEQIYNPTPLSAVGIIFFVLLWPFSHLVSRLERGALRGRVDL</sequence>
<accession>A0A7W4IJ31</accession>
<reference evidence="14 15" key="1">
    <citation type="submission" date="2020-04" db="EMBL/GenBank/DDBJ databases">
        <title>Description of novel Gluconacetobacter.</title>
        <authorList>
            <person name="Sombolestani A."/>
        </authorList>
    </citation>
    <scope>NUCLEOTIDE SEQUENCE [LARGE SCALE GENOMIC DNA]</scope>
    <source>
        <strain evidence="13 14">LMG 1728</strain>
        <strain evidence="12 15">LMG 1731</strain>
    </source>
</reference>
<evidence type="ECO:0000256" key="9">
    <source>
        <dbReference type="ARBA" id="ARBA00023136"/>
    </source>
</evidence>
<keyword evidence="5" id="KW-1003">Cell membrane</keyword>
<evidence type="ECO:0000256" key="1">
    <source>
        <dbReference type="ARBA" id="ARBA00003159"/>
    </source>
</evidence>
<keyword evidence="14" id="KW-1185">Reference proteome</keyword>
<evidence type="ECO:0000313" key="15">
    <source>
        <dbReference type="Proteomes" id="UP000561077"/>
    </source>
</evidence>
<dbReference type="EMBL" id="JABEQN010000005">
    <property type="protein sequence ID" value="MBB2193136.1"/>
    <property type="molecule type" value="Genomic_DNA"/>
</dbReference>
<dbReference type="SUPFAM" id="SSF161098">
    <property type="entry name" value="MetI-like"/>
    <property type="match status" value="1"/>
</dbReference>
<evidence type="ECO:0000256" key="2">
    <source>
        <dbReference type="ARBA" id="ARBA00004429"/>
    </source>
</evidence>
<protein>
    <submittedName>
        <fullName evidence="12">Amino acid ABC transporter permease</fullName>
    </submittedName>
</protein>
<dbReference type="InterPro" id="IPR043429">
    <property type="entry name" value="ArtM/GltK/GlnP/TcyL/YhdX-like"/>
</dbReference>
<dbReference type="PANTHER" id="PTHR30614">
    <property type="entry name" value="MEMBRANE COMPONENT OF AMINO ACID ABC TRANSPORTER"/>
    <property type="match status" value="1"/>
</dbReference>
<evidence type="ECO:0000259" key="11">
    <source>
        <dbReference type="PROSITE" id="PS50928"/>
    </source>
</evidence>
<feature type="transmembrane region" description="Helical" evidence="10">
    <location>
        <begin position="188"/>
        <end position="208"/>
    </location>
</feature>
<gene>
    <name evidence="13" type="ORF">HLH25_05665</name>
    <name evidence="12" type="ORF">HLH26_04510</name>
</gene>
<evidence type="ECO:0000256" key="3">
    <source>
        <dbReference type="ARBA" id="ARBA00010072"/>
    </source>
</evidence>
<evidence type="ECO:0000256" key="5">
    <source>
        <dbReference type="ARBA" id="ARBA00022475"/>
    </source>
</evidence>
<dbReference type="GO" id="GO:0043190">
    <property type="term" value="C:ATP-binding cassette (ABC) transporter complex"/>
    <property type="evidence" value="ECO:0007669"/>
    <property type="project" value="InterPro"/>
</dbReference>
<dbReference type="GO" id="GO:0022857">
    <property type="term" value="F:transmembrane transporter activity"/>
    <property type="evidence" value="ECO:0007669"/>
    <property type="project" value="InterPro"/>
</dbReference>
<dbReference type="Gene3D" id="1.10.3720.10">
    <property type="entry name" value="MetI-like"/>
    <property type="match status" value="1"/>
</dbReference>
<dbReference type="Pfam" id="PF00528">
    <property type="entry name" value="BPD_transp_1"/>
    <property type="match status" value="1"/>
</dbReference>
<dbReference type="PANTHER" id="PTHR30614:SF20">
    <property type="entry name" value="GLUTAMINE TRANSPORT SYSTEM PERMEASE PROTEIN GLNP"/>
    <property type="match status" value="1"/>
</dbReference>
<evidence type="ECO:0000256" key="4">
    <source>
        <dbReference type="ARBA" id="ARBA00022448"/>
    </source>
</evidence>
<evidence type="ECO:0000256" key="10">
    <source>
        <dbReference type="RuleBase" id="RU363032"/>
    </source>
</evidence>
<dbReference type="NCBIfam" id="TIGR01726">
    <property type="entry name" value="HEQRo_perm_3TM"/>
    <property type="match status" value="1"/>
</dbReference>
<dbReference type="Proteomes" id="UP000561077">
    <property type="component" value="Unassembled WGS sequence"/>
</dbReference>
<dbReference type="GO" id="GO:0006865">
    <property type="term" value="P:amino acid transport"/>
    <property type="evidence" value="ECO:0007669"/>
    <property type="project" value="UniProtKB-KW"/>
</dbReference>
<evidence type="ECO:0000313" key="12">
    <source>
        <dbReference type="EMBL" id="MBB2163810.1"/>
    </source>
</evidence>
<evidence type="ECO:0000313" key="13">
    <source>
        <dbReference type="EMBL" id="MBB2193136.1"/>
    </source>
</evidence>
<feature type="transmembrane region" description="Helical" evidence="10">
    <location>
        <begin position="86"/>
        <end position="104"/>
    </location>
</feature>
<dbReference type="AlphaFoldDB" id="A0A7W4IJ31"/>
<dbReference type="InterPro" id="IPR035906">
    <property type="entry name" value="MetI-like_sf"/>
</dbReference>